<dbReference type="Proteomes" id="UP000665026">
    <property type="component" value="Chromosome"/>
</dbReference>
<dbReference type="RefSeq" id="WP_209355369.1">
    <property type="nucleotide sequence ID" value="NZ_CP060010.1"/>
</dbReference>
<accession>A0A975I630</accession>
<gene>
    <name evidence="1" type="ORF">HZ995_09155</name>
</gene>
<sequence>MTVYLKEVRVPEYCFLSEFVEWVAYGRIPEQIGGGIDGDDEDLDGRFDPLAPDPWACFPESPFENFPSENELELNGIAMRDIYRSISSQIKIPKEHEFYWRRVADGINDEINLRNVQCLNSAWESVFTKMLQREIVIEGISDEALVEVKNLPSLDADNLERLQGYSCICPAFVPLDLKWDENKIKFDTTSFQNLRIKTKHIPLFHRTERKRVSVSRVGENYFGSDVTEDVRPVGRPPACDWAEVQSWLLALVEAGNRPANRKDAVYLTRCYIEETYGATVGATTLHDRMGELFRQIYNPAK</sequence>
<name>A0A975I630_9RHOB</name>
<reference evidence="1" key="1">
    <citation type="submission" date="2020-07" db="EMBL/GenBank/DDBJ databases">
        <title>Genome sequences of bacteria associated with the marine, planktonic diatom Thalassiosira profunda strain ECT2AJA-044.</title>
        <authorList>
            <person name="Gargas C.B."/>
            <person name="Roberts W.R."/>
            <person name="Alverson A.J."/>
        </authorList>
    </citation>
    <scope>NUCLEOTIDE SEQUENCE</scope>
    <source>
        <strain evidence="1">ECT2AJA-044</strain>
    </source>
</reference>
<protein>
    <submittedName>
        <fullName evidence="1">Uncharacterized protein</fullName>
    </submittedName>
</protein>
<organism evidence="1 2">
    <name type="scientific">Cognatishimia activa</name>
    <dbReference type="NCBI Taxonomy" id="1715691"/>
    <lineage>
        <taxon>Bacteria</taxon>
        <taxon>Pseudomonadati</taxon>
        <taxon>Pseudomonadota</taxon>
        <taxon>Alphaproteobacteria</taxon>
        <taxon>Rhodobacterales</taxon>
        <taxon>Paracoccaceae</taxon>
        <taxon>Cognatishimia</taxon>
    </lineage>
</organism>
<dbReference type="KEGG" id="cact:HZ995_09155"/>
<evidence type="ECO:0000313" key="1">
    <source>
        <dbReference type="EMBL" id="QTN34678.1"/>
    </source>
</evidence>
<proteinExistence type="predicted"/>
<dbReference type="EMBL" id="CP060010">
    <property type="protein sequence ID" value="QTN34678.1"/>
    <property type="molecule type" value="Genomic_DNA"/>
</dbReference>
<evidence type="ECO:0000313" key="2">
    <source>
        <dbReference type="Proteomes" id="UP000665026"/>
    </source>
</evidence>
<dbReference type="AlphaFoldDB" id="A0A975I630"/>